<protein>
    <submittedName>
        <fullName evidence="1">Uncharacterized protein</fullName>
    </submittedName>
</protein>
<proteinExistence type="predicted"/>
<evidence type="ECO:0000313" key="2">
    <source>
        <dbReference type="Proteomes" id="UP000198814"/>
    </source>
</evidence>
<evidence type="ECO:0000313" key="1">
    <source>
        <dbReference type="EMBL" id="SEO69951.1"/>
    </source>
</evidence>
<organism evidence="1 2">
    <name type="scientific">Nitrosomonas oligotropha</name>
    <dbReference type="NCBI Taxonomy" id="42354"/>
    <lineage>
        <taxon>Bacteria</taxon>
        <taxon>Pseudomonadati</taxon>
        <taxon>Pseudomonadota</taxon>
        <taxon>Betaproteobacteria</taxon>
        <taxon>Nitrosomonadales</taxon>
        <taxon>Nitrosomonadaceae</taxon>
        <taxon>Nitrosomonas</taxon>
    </lineage>
</organism>
<reference evidence="2" key="1">
    <citation type="submission" date="2016-10" db="EMBL/GenBank/DDBJ databases">
        <authorList>
            <person name="Varghese N."/>
            <person name="Submissions S."/>
        </authorList>
    </citation>
    <scope>NUCLEOTIDE SEQUENCE [LARGE SCALE GENOMIC DNA]</scope>
    <source>
        <strain evidence="2">Nm76</strain>
    </source>
</reference>
<sequence length="119" mass="12726">MRLNGIVEVNETEKLNVSIGAVFKVNLAVPHVHHGADNPLSFTVGLRTIDTGKLLTDTVLLTSLDESMAVSSFKFFAVVRVSIVDLVRTLGNSACEKASCTMLGFIGKNIGIQLPGEII</sequence>
<dbReference type="AlphaFoldDB" id="A0A1H8RU07"/>
<dbReference type="Proteomes" id="UP000198814">
    <property type="component" value="Unassembled WGS sequence"/>
</dbReference>
<keyword evidence="2" id="KW-1185">Reference proteome</keyword>
<name>A0A1H8RU07_9PROT</name>
<gene>
    <name evidence="1" type="ORF">SAMN05216333_11580</name>
</gene>
<dbReference type="EMBL" id="FODO01000015">
    <property type="protein sequence ID" value="SEO69951.1"/>
    <property type="molecule type" value="Genomic_DNA"/>
</dbReference>
<feature type="non-terminal residue" evidence="1">
    <location>
        <position position="119"/>
    </location>
</feature>
<accession>A0A1H8RU07</accession>